<evidence type="ECO:0000256" key="4">
    <source>
        <dbReference type="PROSITE-ProRule" id="PRU00433"/>
    </source>
</evidence>
<accession>A0A5C6B067</accession>
<evidence type="ECO:0000256" key="5">
    <source>
        <dbReference type="SAM" id="Phobius"/>
    </source>
</evidence>
<dbReference type="CDD" id="cd00110">
    <property type="entry name" value="LamG"/>
    <property type="match status" value="1"/>
</dbReference>
<dbReference type="Pfam" id="PF13385">
    <property type="entry name" value="Laminin_G_3"/>
    <property type="match status" value="1"/>
</dbReference>
<evidence type="ECO:0000313" key="8">
    <source>
        <dbReference type="Proteomes" id="UP000320176"/>
    </source>
</evidence>
<dbReference type="InterPro" id="IPR013427">
    <property type="entry name" value="Haem-bd_dom_put"/>
</dbReference>
<keyword evidence="3 4" id="KW-0408">Iron</keyword>
<evidence type="ECO:0000256" key="2">
    <source>
        <dbReference type="ARBA" id="ARBA00022723"/>
    </source>
</evidence>
<comment type="caution">
    <text evidence="7">The sequence shown here is derived from an EMBL/GenBank/DDBJ whole genome shotgun (WGS) entry which is preliminary data.</text>
</comment>
<keyword evidence="1 4" id="KW-0349">Heme</keyword>
<organism evidence="7 8">
    <name type="scientific">Stieleria varia</name>
    <dbReference type="NCBI Taxonomy" id="2528005"/>
    <lineage>
        <taxon>Bacteria</taxon>
        <taxon>Pseudomonadati</taxon>
        <taxon>Planctomycetota</taxon>
        <taxon>Planctomycetia</taxon>
        <taxon>Pirellulales</taxon>
        <taxon>Pirellulaceae</taxon>
        <taxon>Stieleria</taxon>
    </lineage>
</organism>
<dbReference type="GO" id="GO:0020037">
    <property type="term" value="F:heme binding"/>
    <property type="evidence" value="ECO:0007669"/>
    <property type="project" value="InterPro"/>
</dbReference>
<dbReference type="GO" id="GO:0046872">
    <property type="term" value="F:metal ion binding"/>
    <property type="evidence" value="ECO:0007669"/>
    <property type="project" value="UniProtKB-KW"/>
</dbReference>
<dbReference type="PANTHER" id="PTHR33546">
    <property type="entry name" value="LARGE, MULTIFUNCTIONAL SECRETED PROTEIN-RELATED"/>
    <property type="match status" value="1"/>
</dbReference>
<dbReference type="Pfam" id="PF13442">
    <property type="entry name" value="Cytochrome_CBB3"/>
    <property type="match status" value="1"/>
</dbReference>
<dbReference type="OrthoDB" id="219211at2"/>
<dbReference type="RefSeq" id="WP_146518892.1">
    <property type="nucleotide sequence ID" value="NZ_CP151726.1"/>
</dbReference>
<evidence type="ECO:0000259" key="6">
    <source>
        <dbReference type="PROSITE" id="PS51007"/>
    </source>
</evidence>
<keyword evidence="5" id="KW-1133">Transmembrane helix</keyword>
<keyword evidence="5" id="KW-0812">Transmembrane</keyword>
<name>A0A5C6B067_9BACT</name>
<evidence type="ECO:0000313" key="7">
    <source>
        <dbReference type="EMBL" id="TWU05685.1"/>
    </source>
</evidence>
<feature type="domain" description="Cytochrome c" evidence="6">
    <location>
        <begin position="72"/>
        <end position="214"/>
    </location>
</feature>
<dbReference type="SMART" id="SM00282">
    <property type="entry name" value="LamG"/>
    <property type="match status" value="1"/>
</dbReference>
<dbReference type="Pfam" id="PF20601">
    <property type="entry name" value="DUF6797"/>
    <property type="match status" value="1"/>
</dbReference>
<reference evidence="7 8" key="1">
    <citation type="submission" date="2019-02" db="EMBL/GenBank/DDBJ databases">
        <title>Deep-cultivation of Planctomycetes and their phenomic and genomic characterization uncovers novel biology.</title>
        <authorList>
            <person name="Wiegand S."/>
            <person name="Jogler M."/>
            <person name="Boedeker C."/>
            <person name="Pinto D."/>
            <person name="Vollmers J."/>
            <person name="Rivas-Marin E."/>
            <person name="Kohn T."/>
            <person name="Peeters S.H."/>
            <person name="Heuer A."/>
            <person name="Rast P."/>
            <person name="Oberbeckmann S."/>
            <person name="Bunk B."/>
            <person name="Jeske O."/>
            <person name="Meyerdierks A."/>
            <person name="Storesund J.E."/>
            <person name="Kallscheuer N."/>
            <person name="Luecker S."/>
            <person name="Lage O.M."/>
            <person name="Pohl T."/>
            <person name="Merkel B.J."/>
            <person name="Hornburger P."/>
            <person name="Mueller R.-W."/>
            <person name="Bruemmer F."/>
            <person name="Labrenz M."/>
            <person name="Spormann A.M."/>
            <person name="Op Den Camp H."/>
            <person name="Overmann J."/>
            <person name="Amann R."/>
            <person name="Jetten M.S.M."/>
            <person name="Mascher T."/>
            <person name="Medema M.H."/>
            <person name="Devos D.P."/>
            <person name="Kaster A.-K."/>
            <person name="Ovreas L."/>
            <person name="Rohde M."/>
            <person name="Galperin M.Y."/>
            <person name="Jogler C."/>
        </authorList>
    </citation>
    <scope>NUCLEOTIDE SEQUENCE [LARGE SCALE GENOMIC DNA]</scope>
    <source>
        <strain evidence="7 8">Pla52n</strain>
    </source>
</reference>
<dbReference type="Gene3D" id="1.10.760.10">
    <property type="entry name" value="Cytochrome c-like domain"/>
    <property type="match status" value="2"/>
</dbReference>
<dbReference type="InterPro" id="IPR011041">
    <property type="entry name" value="Quinoprot_gluc/sorb_DH_b-prop"/>
</dbReference>
<sequence>MKYPFFGIGPLAEPLDAEIVQWRTSRTLLSGALLAIVIFACLLAPTAFSQSLESRLNARSLEQLVQQSLTQGDAVRGAVVFHQANVGCAKCHSVDDRRDESLGPNLAKLITAQPHDDRHVVQSILDPSAMIRDGYQTMSVLRTNGTVVAGLLISQTDEAVVVRDVATGQPIRIGSHDIDDAVLSKTSVMPGGIINTFASEQSFFDLVRYVLEIRDGGTQRARELQPSPELIQFRLPDYESKVDHAGLIRSLDKDSFSRGKDIYDRLCVNCHGTVDQPGSLPTAMRFAQGNFRVGGDPFSMYHTLTHGFGLMVPQTWMVPRQKYDVVHYIREAYVKPHNPKQYEEITETYLESLPKGDTFGPEPIESKPWSDMDYGPWMFNTVEVGNDGTNIAYKGLSVRLDRGPGGVARGNQWVVFDHDTMRLAGAWTHDPKSPARFIDWRGIHFDGRHQAHPRVAGDIVLANPTGPGWANPENNSFADDARVIGRDGKRYGPLPQSWAKYHGAYQKGGRIAVAYRIGPTEILESFDTLNQQADSPAFVRLLQIQPGQKNLIVSIATDTTAGATVRVIDSNSVAFNNDSNRPARPETAAEVISKESTGRFDGSGWLQTNDDSAALDTFGDDFTITARVRTKSDGVIFARTSDAPNWVPDGTVLFIRGGRLCYDVGWVGVVQSDKRIADNRWHDIAMVWNKDAQRVRFFVDNKPAGEGKLSPRKSIERPIVRIGYGAANFPKETGFNGQLADVRFYRKAFSAGEIQQPATNDSALIARWISDDDTGPKLELQRDATAIEPNSNRLVAGMAGDTDGCEFSSQDGRLCLSIPGLQHVRRLAIWTARQADGDVSSDLASANQLSQRNQLAAELLDNEDWCQEITDQDKPLWPNELTTNITVSPADASTDSSGFAVDVLTAPESNPWLARLRFSGLDFFPGGDAMAISTWDGDVYHVTGLRGGDQAKEDPKSPAILRWRRIASGLFQPLGVKIVDETIYVTCRDQLVILRDRNQDGSIDFYECFNNDHQVTEHFHEFAMGLQRDDQGNFYYAKSARHALTALVPHHGTLLKVTPDGSRTDILATGFRAANGVCLNHDGSFIVTDQEGHWNPKNRINWVHEGGFYGNMYGYHDVTDESNDAMEQPLCWITNAFDRSPAELLWVDSPKWGNLNGVLLNLSYGYGKVYTVPHQHLADGRVQGGMCVLPIPQFPTGTMRGRFNPADGQLYVCGLFAWGSSQQAKEGGLYRIRYTGQDATMPVDTQASGDKLSVIFSDPIKLESATDLTRYQLKTWSLRRTKNYGSDHHDETQQTITDVEVSPDGRRVTLTVPDLKPTWCYELKCDIDPASGGPPTQRVIHGTLHEL</sequence>
<dbReference type="EMBL" id="SJPN01000002">
    <property type="protein sequence ID" value="TWU05685.1"/>
    <property type="molecule type" value="Genomic_DNA"/>
</dbReference>
<dbReference type="InterPro" id="IPR013320">
    <property type="entry name" value="ConA-like_dom_sf"/>
</dbReference>
<keyword evidence="8" id="KW-1185">Reference proteome</keyword>
<feature type="transmembrane region" description="Helical" evidence="5">
    <location>
        <begin position="28"/>
        <end position="48"/>
    </location>
</feature>
<evidence type="ECO:0000256" key="1">
    <source>
        <dbReference type="ARBA" id="ARBA00022617"/>
    </source>
</evidence>
<dbReference type="PANTHER" id="PTHR33546:SF1">
    <property type="entry name" value="LARGE, MULTIFUNCTIONAL SECRETED PROTEIN"/>
    <property type="match status" value="1"/>
</dbReference>
<dbReference type="InterPro" id="IPR001791">
    <property type="entry name" value="Laminin_G"/>
</dbReference>
<evidence type="ECO:0000256" key="3">
    <source>
        <dbReference type="ARBA" id="ARBA00023004"/>
    </source>
</evidence>
<keyword evidence="5" id="KW-0472">Membrane</keyword>
<dbReference type="InterPro" id="IPR046476">
    <property type="entry name" value="DUF6797"/>
</dbReference>
<dbReference type="SUPFAM" id="SSF49899">
    <property type="entry name" value="Concanavalin A-like lectins/glucanases"/>
    <property type="match status" value="1"/>
</dbReference>
<protein>
    <submittedName>
        <fullName evidence="7">Cytochrome c</fullName>
    </submittedName>
</protein>
<dbReference type="GO" id="GO:0009055">
    <property type="term" value="F:electron transfer activity"/>
    <property type="evidence" value="ECO:0007669"/>
    <property type="project" value="InterPro"/>
</dbReference>
<dbReference type="Gene3D" id="2.60.120.200">
    <property type="match status" value="1"/>
</dbReference>
<dbReference type="Proteomes" id="UP000320176">
    <property type="component" value="Unassembled WGS sequence"/>
</dbReference>
<gene>
    <name evidence="7" type="ORF">Pla52n_14000</name>
</gene>
<dbReference type="NCBIfam" id="TIGR02603">
    <property type="entry name" value="CxxCH_TIGR02603"/>
    <property type="match status" value="1"/>
</dbReference>
<proteinExistence type="predicted"/>
<dbReference type="SUPFAM" id="SSF46626">
    <property type="entry name" value="Cytochrome c"/>
    <property type="match status" value="2"/>
</dbReference>
<keyword evidence="2 4" id="KW-0479">Metal-binding</keyword>
<dbReference type="InterPro" id="IPR036909">
    <property type="entry name" value="Cyt_c-like_dom_sf"/>
</dbReference>
<dbReference type="InterPro" id="IPR009056">
    <property type="entry name" value="Cyt_c-like_dom"/>
</dbReference>
<dbReference type="PROSITE" id="PS51007">
    <property type="entry name" value="CYTC"/>
    <property type="match status" value="1"/>
</dbReference>
<dbReference type="SUPFAM" id="SSF50952">
    <property type="entry name" value="Soluble quinoprotein glucose dehydrogenase"/>
    <property type="match status" value="1"/>
</dbReference>